<reference evidence="2" key="1">
    <citation type="submission" date="2008-02" db="EMBL/GenBank/DDBJ databases">
        <authorList>
            <consortium name="The Broad Institute Genome Sequencing Platform"/>
            <person name="Fischbach M."/>
            <person name="Ward D."/>
            <person name="Young S."/>
            <person name="Jaffe D."/>
            <person name="Gnerre S."/>
            <person name="Berlin A."/>
            <person name="Heiman D."/>
            <person name="Hepburn T."/>
            <person name="Sykes S."/>
            <person name="Alvarado L."/>
            <person name="Kodira C.D."/>
            <person name="Straight P."/>
            <person name="Clardy J."/>
            <person name="Hung D."/>
            <person name="Kolter R."/>
            <person name="Mekalanos J."/>
            <person name="Walker S."/>
            <person name="Walsh C.T."/>
            <person name="Lander E."/>
            <person name="Galagan J."/>
            <person name="Nusbaum C."/>
            <person name="Birren B."/>
        </authorList>
    </citation>
    <scope>NUCLEOTIDE SEQUENCE [LARGE SCALE GENOMIC DNA]</scope>
    <source>
        <strain evidence="2">ATCC 25486 / DSM 40338 / CBS 914.69 / JCM 4507 / NBRC 13074 / NRRL 2958 / 5647</strain>
    </source>
</reference>
<evidence type="ECO:0000313" key="1">
    <source>
        <dbReference type="EMBL" id="EDY63695.1"/>
    </source>
</evidence>
<dbReference type="eggNOG" id="ENOG50342XC">
    <property type="taxonomic scope" value="Bacteria"/>
</dbReference>
<reference evidence="2" key="2">
    <citation type="submission" date="2009-10" db="EMBL/GenBank/DDBJ databases">
        <title>The genome sequence of Streptomyces pristinaespiralis strain ATCC 25486.</title>
        <authorList>
            <consortium name="The Broad Institute Genome Sequencing Platform"/>
            <consortium name="Broad Institute Microbial Sequencing Center"/>
            <person name="Fischbach M."/>
            <person name="Godfrey P."/>
            <person name="Ward D."/>
            <person name="Young S."/>
            <person name="Zeng Q."/>
            <person name="Koehrsen M."/>
            <person name="Alvarado L."/>
            <person name="Berlin A.M."/>
            <person name="Bochicchio J."/>
            <person name="Borenstein D."/>
            <person name="Chapman S.B."/>
            <person name="Chen Z."/>
            <person name="Engels R."/>
            <person name="Freedman E."/>
            <person name="Gellesch M."/>
            <person name="Goldberg J."/>
            <person name="Griggs A."/>
            <person name="Gujja S."/>
            <person name="Heilman E.R."/>
            <person name="Heiman D.I."/>
            <person name="Hepburn T.A."/>
            <person name="Howarth C."/>
            <person name="Jen D."/>
            <person name="Larson L."/>
            <person name="Lewis B."/>
            <person name="Mehta T."/>
            <person name="Park D."/>
            <person name="Pearson M."/>
            <person name="Richards J."/>
            <person name="Roberts A."/>
            <person name="Saif S."/>
            <person name="Shea T.D."/>
            <person name="Shenoy N."/>
            <person name="Sisk P."/>
            <person name="Stolte C."/>
            <person name="Sykes S.N."/>
            <person name="Thomson T."/>
            <person name="Walk T."/>
            <person name="White J."/>
            <person name="Yandava C."/>
            <person name="Straight P."/>
            <person name="Clardy J."/>
            <person name="Hung D."/>
            <person name="Kolter R."/>
            <person name="Mekalanos J."/>
            <person name="Walker S."/>
            <person name="Walsh C.T."/>
            <person name="Wieland-Brown L.C."/>
            <person name="Haas B."/>
            <person name="Nusbaum C."/>
            <person name="Birren B."/>
        </authorList>
    </citation>
    <scope>NUCLEOTIDE SEQUENCE [LARGE SCALE GENOMIC DNA]</scope>
    <source>
        <strain evidence="2">ATCC 25486 / DSM 40338 / CBS 914.69 / JCM 4507 / NBRC 13074 / NRRL 2958 / 5647</strain>
    </source>
</reference>
<sequence>MKRPVRGRRTVQSGRGGEIRVRETFEAATGDGPPVSGPGRAAEVRTAFEGLLQIRRVTNTTGGEAVPAPWELMRTVRAVALALEASGFPPSAVLDERRTATGYRVRPGERPHTVYVNWLGPPGSGAAQEEEDRLKACAEVLAGLGWEGLLYRGPRKRRFLEVEPGA</sequence>
<keyword evidence="2" id="KW-1185">Reference proteome</keyword>
<dbReference type="HOGENOM" id="CLU_137418_0_0_11"/>
<name>B5HA34_STRE2</name>
<protein>
    <submittedName>
        <fullName evidence="1">Uncharacterized protein</fullName>
    </submittedName>
</protein>
<proteinExistence type="predicted"/>
<dbReference type="Proteomes" id="UP000002805">
    <property type="component" value="Chromosome"/>
</dbReference>
<accession>B5HA34</accession>
<organism evidence="1 2">
    <name type="scientific">Streptomyces pristinaespiralis (strain ATCC 25486 / DSM 40338 / CBS 914.69 / JCM 4507 / KCC S-0507 / NBRC 13074 / NRRL 2958 / 5647)</name>
    <dbReference type="NCBI Taxonomy" id="457429"/>
    <lineage>
        <taxon>Bacteria</taxon>
        <taxon>Bacillati</taxon>
        <taxon>Actinomycetota</taxon>
        <taxon>Actinomycetes</taxon>
        <taxon>Kitasatosporales</taxon>
        <taxon>Streptomycetaceae</taxon>
        <taxon>Streptomyces</taxon>
    </lineage>
</organism>
<dbReference type="AlphaFoldDB" id="B5HA34"/>
<evidence type="ECO:0000313" key="2">
    <source>
        <dbReference type="Proteomes" id="UP000002805"/>
    </source>
</evidence>
<gene>
    <name evidence="1" type="ORF">SSDG_02114</name>
</gene>
<dbReference type="EMBL" id="CM000950">
    <property type="protein sequence ID" value="EDY63695.1"/>
    <property type="molecule type" value="Genomic_DNA"/>
</dbReference>